<dbReference type="Pfam" id="PF07690">
    <property type="entry name" value="MFS_1"/>
    <property type="match status" value="1"/>
</dbReference>
<feature type="transmembrane region" description="Helical" evidence="7">
    <location>
        <begin position="214"/>
        <end position="235"/>
    </location>
</feature>
<dbReference type="EMBL" id="JAGIYQ010000002">
    <property type="protein sequence ID" value="MBP0724396.1"/>
    <property type="molecule type" value="Genomic_DNA"/>
</dbReference>
<feature type="transmembrane region" description="Helical" evidence="7">
    <location>
        <begin position="370"/>
        <end position="391"/>
    </location>
</feature>
<evidence type="ECO:0000313" key="10">
    <source>
        <dbReference type="Proteomes" id="UP000682134"/>
    </source>
</evidence>
<keyword evidence="5 7" id="KW-1133">Transmembrane helix</keyword>
<protein>
    <submittedName>
        <fullName evidence="9">MFS transporter</fullName>
    </submittedName>
</protein>
<feature type="domain" description="Major facilitator superfamily (MFS) profile" evidence="8">
    <location>
        <begin position="217"/>
        <end position="423"/>
    </location>
</feature>
<keyword evidence="3" id="KW-1003">Cell membrane</keyword>
<evidence type="ECO:0000313" key="9">
    <source>
        <dbReference type="EMBL" id="MBP0724396.1"/>
    </source>
</evidence>
<evidence type="ECO:0000256" key="4">
    <source>
        <dbReference type="ARBA" id="ARBA00022692"/>
    </source>
</evidence>
<gene>
    <name evidence="9" type="ORF">J5Y03_04245</name>
</gene>
<feature type="transmembrane region" description="Helical" evidence="7">
    <location>
        <begin position="255"/>
        <end position="276"/>
    </location>
</feature>
<dbReference type="InterPro" id="IPR022324">
    <property type="entry name" value="Bacilysin_exporter_BacE_put"/>
</dbReference>
<dbReference type="PANTHER" id="PTHR23513">
    <property type="entry name" value="INTEGRAL MEMBRANE EFFLUX PROTEIN-RELATED"/>
    <property type="match status" value="1"/>
</dbReference>
<organism evidence="9 10">
    <name type="scientific">Gottfriedia endophytica</name>
    <dbReference type="NCBI Taxonomy" id="2820819"/>
    <lineage>
        <taxon>Bacteria</taxon>
        <taxon>Bacillati</taxon>
        <taxon>Bacillota</taxon>
        <taxon>Bacilli</taxon>
        <taxon>Bacillales</taxon>
        <taxon>Bacillaceae</taxon>
        <taxon>Gottfriedia</taxon>
    </lineage>
</organism>
<evidence type="ECO:0000256" key="2">
    <source>
        <dbReference type="ARBA" id="ARBA00022448"/>
    </source>
</evidence>
<dbReference type="SUPFAM" id="SSF103473">
    <property type="entry name" value="MFS general substrate transporter"/>
    <property type="match status" value="1"/>
</dbReference>
<dbReference type="AlphaFoldDB" id="A0A940SIE2"/>
<dbReference type="InterPro" id="IPR011701">
    <property type="entry name" value="MFS"/>
</dbReference>
<sequence>MNKPFWFLFSAQTISSFGDYFGILALQWIIYKETGSLLAMGSLMLTFGIPEIIVRLLGAPIIDRCNKPRLMVLLDFFRFLAFFAPAILGIFGWVAIWPIYVSAFFIGTCTALYNPASMSILPSIIKGEKLVRSNSLLDTSMYASVIISPGLAGAFIKYVGAYQSLLVDAISYLLAAILVKNLSSYIEIKKKEKNIVGIKGYLTEMVEGIKFFKYAPALLIVMLVVAVKNMSSMAFSTMVLPFGLKILHLDTFQVGLLSSATAVGLLVGSLIVAAIGDMNNRRMPMVGSCFFQGILYMTLGFTKIYWVAMIVFFLLGICGPFFGSYSSSIYGRLVPEELRGRVMSARLLVGGMLQPVGSYLGGAVSSLYGIPFLFIGAGIVPAVTAFVAYYIPKLKDIDGELTELFIPTNPTKSLQVKNETHSL</sequence>
<feature type="transmembrane region" description="Helical" evidence="7">
    <location>
        <begin position="305"/>
        <end position="325"/>
    </location>
</feature>
<dbReference type="CDD" id="cd06173">
    <property type="entry name" value="MFS_MefA_like"/>
    <property type="match status" value="1"/>
</dbReference>
<reference evidence="9" key="1">
    <citation type="submission" date="2021-04" db="EMBL/GenBank/DDBJ databases">
        <title>Genome seq and assembly of Bacillus sp.</title>
        <authorList>
            <person name="Chhetri G."/>
        </authorList>
    </citation>
    <scope>NUCLEOTIDE SEQUENCE</scope>
    <source>
        <strain evidence="9">RG28</strain>
    </source>
</reference>
<feature type="transmembrane region" description="Helical" evidence="7">
    <location>
        <begin position="37"/>
        <end position="58"/>
    </location>
</feature>
<evidence type="ECO:0000256" key="5">
    <source>
        <dbReference type="ARBA" id="ARBA00022989"/>
    </source>
</evidence>
<dbReference type="InterPro" id="IPR020846">
    <property type="entry name" value="MFS_dom"/>
</dbReference>
<dbReference type="PROSITE" id="PS50850">
    <property type="entry name" value="MFS"/>
    <property type="match status" value="1"/>
</dbReference>
<dbReference type="Proteomes" id="UP000682134">
    <property type="component" value="Unassembled WGS sequence"/>
</dbReference>
<keyword evidence="4 7" id="KW-0812">Transmembrane</keyword>
<comment type="caution">
    <text evidence="9">The sequence shown here is derived from an EMBL/GenBank/DDBJ whole genome shotgun (WGS) entry which is preliminary data.</text>
</comment>
<dbReference type="PRINTS" id="PR01988">
    <property type="entry name" value="EXPORTERBACE"/>
</dbReference>
<feature type="transmembrane region" description="Helical" evidence="7">
    <location>
        <begin position="136"/>
        <end position="156"/>
    </location>
</feature>
<feature type="transmembrane region" description="Helical" evidence="7">
    <location>
        <begin position="70"/>
        <end position="91"/>
    </location>
</feature>
<dbReference type="InterPro" id="IPR036259">
    <property type="entry name" value="MFS_trans_sf"/>
</dbReference>
<evidence type="ECO:0000256" key="7">
    <source>
        <dbReference type="SAM" id="Phobius"/>
    </source>
</evidence>
<evidence type="ECO:0000256" key="6">
    <source>
        <dbReference type="ARBA" id="ARBA00023136"/>
    </source>
</evidence>
<evidence type="ECO:0000256" key="1">
    <source>
        <dbReference type="ARBA" id="ARBA00004651"/>
    </source>
</evidence>
<keyword evidence="2" id="KW-0813">Transport</keyword>
<name>A0A940SIE2_9BACI</name>
<dbReference type="RefSeq" id="WP_209402861.1">
    <property type="nucleotide sequence ID" value="NZ_JAGIYQ010000002.1"/>
</dbReference>
<evidence type="ECO:0000256" key="3">
    <source>
        <dbReference type="ARBA" id="ARBA00022475"/>
    </source>
</evidence>
<keyword evidence="6 7" id="KW-0472">Membrane</keyword>
<dbReference type="PANTHER" id="PTHR23513:SF6">
    <property type="entry name" value="MAJOR FACILITATOR SUPERFAMILY ASSOCIATED DOMAIN-CONTAINING PROTEIN"/>
    <property type="match status" value="1"/>
</dbReference>
<dbReference type="Gene3D" id="1.20.1250.20">
    <property type="entry name" value="MFS general substrate transporter like domains"/>
    <property type="match status" value="2"/>
</dbReference>
<keyword evidence="10" id="KW-1185">Reference proteome</keyword>
<comment type="subcellular location">
    <subcellularLocation>
        <location evidence="1">Cell membrane</location>
        <topology evidence="1">Multi-pass membrane protein</topology>
    </subcellularLocation>
</comment>
<accession>A0A940SIE2</accession>
<feature type="transmembrane region" description="Helical" evidence="7">
    <location>
        <begin position="7"/>
        <end position="31"/>
    </location>
</feature>
<proteinExistence type="predicted"/>
<evidence type="ECO:0000259" key="8">
    <source>
        <dbReference type="PROSITE" id="PS50850"/>
    </source>
</evidence>
<dbReference type="GO" id="GO:0005886">
    <property type="term" value="C:plasma membrane"/>
    <property type="evidence" value="ECO:0007669"/>
    <property type="project" value="UniProtKB-SubCell"/>
</dbReference>
<dbReference type="GO" id="GO:0022857">
    <property type="term" value="F:transmembrane transporter activity"/>
    <property type="evidence" value="ECO:0007669"/>
    <property type="project" value="InterPro"/>
</dbReference>